<evidence type="ECO:0000256" key="1">
    <source>
        <dbReference type="SAM" id="Coils"/>
    </source>
</evidence>
<evidence type="ECO:0000259" key="2">
    <source>
        <dbReference type="Pfam" id="PF18476"/>
    </source>
</evidence>
<keyword evidence="1" id="KW-0175">Coiled coil</keyword>
<proteinExistence type="predicted"/>
<keyword evidence="4" id="KW-1185">Reference proteome</keyword>
<reference evidence="3 4" key="1">
    <citation type="submission" date="2023-08" db="EMBL/GenBank/DDBJ databases">
        <authorList>
            <person name="Joshi A."/>
            <person name="Thite S."/>
        </authorList>
    </citation>
    <scope>NUCLEOTIDE SEQUENCE [LARGE SCALE GENOMIC DNA]</scope>
    <source>
        <strain evidence="3 4">1E1</strain>
    </source>
</reference>
<evidence type="ECO:0000313" key="3">
    <source>
        <dbReference type="EMBL" id="MDP4529082.1"/>
    </source>
</evidence>
<gene>
    <name evidence="3" type="ORF">Q3O59_08565</name>
</gene>
<sequence>MKDVFKGFYSVDDAVLKDLWKDEDTIFVFDTNVLLNLYGYAKQTRDDFFGILDAVNDKLWIPYHVGLEYQRRRLIVIKNEKVVFNEISNNLDKIQKVFKGDFERLALKRRFPKLFESTEKLEKEINRSISNYKKSVQYWDSEQPCVRSHDEIRDKLDYFFHEKVGEKPESQNWLDELYIEGKERFKNRIPPGFKDAGKSNGDDEAHFYNDGLSYESQYGDLIIWKQIIKKSQSDNVKNVIFITDDSKEDWWCKINSNGNKTIGPLAELQSEIYRESNIENFHMYSTSMFLEHGKANLSVDVSQSSIEDAEVQHLKPAAIEQLQKALISYQEPFSGNEQLHKALKSYRDAFSDNEQLQKALKSYRDAFSDNEQLQKALKSYQDKFSGNEQLQKALKSYQDPFSGNEKLQKILNSYQDSFSGRENLIKILNYYEDKNKSAESDDE</sequence>
<dbReference type="InterPro" id="IPR041578">
    <property type="entry name" value="PIN_8"/>
</dbReference>
<organism evidence="3 4">
    <name type="scientific">Alkalimonas delamerensis</name>
    <dbReference type="NCBI Taxonomy" id="265981"/>
    <lineage>
        <taxon>Bacteria</taxon>
        <taxon>Pseudomonadati</taxon>
        <taxon>Pseudomonadota</taxon>
        <taxon>Gammaproteobacteria</taxon>
        <taxon>Alkalimonas</taxon>
    </lineage>
</organism>
<feature type="domain" description="PIN like" evidence="2">
    <location>
        <begin position="26"/>
        <end position="267"/>
    </location>
</feature>
<evidence type="ECO:0000313" key="4">
    <source>
        <dbReference type="Proteomes" id="UP001236258"/>
    </source>
</evidence>
<accession>A0ABT9GQ36</accession>
<dbReference type="Proteomes" id="UP001236258">
    <property type="component" value="Unassembled WGS sequence"/>
</dbReference>
<dbReference type="RefSeq" id="WP_305945190.1">
    <property type="nucleotide sequence ID" value="NZ_JAUZVY010000003.1"/>
</dbReference>
<dbReference type="Pfam" id="PF18476">
    <property type="entry name" value="PIN_8"/>
    <property type="match status" value="1"/>
</dbReference>
<comment type="caution">
    <text evidence="3">The sequence shown here is derived from an EMBL/GenBank/DDBJ whole genome shotgun (WGS) entry which is preliminary data.</text>
</comment>
<feature type="coiled-coil region" evidence="1">
    <location>
        <begin position="346"/>
        <end position="383"/>
    </location>
</feature>
<dbReference type="EMBL" id="JAUZVY010000003">
    <property type="protein sequence ID" value="MDP4529082.1"/>
    <property type="molecule type" value="Genomic_DNA"/>
</dbReference>
<name>A0ABT9GQ36_9GAMM</name>
<protein>
    <submittedName>
        <fullName evidence="3">PIN-like domain-containing protein</fullName>
    </submittedName>
</protein>